<evidence type="ECO:0000256" key="6">
    <source>
        <dbReference type="RuleBase" id="RU363053"/>
    </source>
</evidence>
<dbReference type="PANTHER" id="PTHR11266">
    <property type="entry name" value="PEROXISOMAL MEMBRANE PROTEIN 2, PXMP2 MPV17"/>
    <property type="match status" value="1"/>
</dbReference>
<protein>
    <recommendedName>
        <fullName evidence="9">Mpv17/PMP22</fullName>
    </recommendedName>
</protein>
<proteinExistence type="inferred from homology"/>
<keyword evidence="4" id="KW-1133">Transmembrane helix</keyword>
<keyword evidence="5" id="KW-0472">Membrane</keyword>
<keyword evidence="3" id="KW-0812">Transmembrane</keyword>
<evidence type="ECO:0000313" key="8">
    <source>
        <dbReference type="Proteomes" id="UP000447434"/>
    </source>
</evidence>
<accession>A0A6A4NP54</accession>
<dbReference type="InterPro" id="IPR007248">
    <property type="entry name" value="Mpv17_PMP22"/>
</dbReference>
<comment type="similarity">
    <text evidence="2 6">Belongs to the peroxisomal membrane protein PXMP2/4 family.</text>
</comment>
<evidence type="ECO:0000256" key="1">
    <source>
        <dbReference type="ARBA" id="ARBA00004141"/>
    </source>
</evidence>
<dbReference type="GO" id="GO:0016020">
    <property type="term" value="C:membrane"/>
    <property type="evidence" value="ECO:0007669"/>
    <property type="project" value="UniProtKB-SubCell"/>
</dbReference>
<evidence type="ECO:0000256" key="3">
    <source>
        <dbReference type="ARBA" id="ARBA00022692"/>
    </source>
</evidence>
<reference evidence="8" key="1">
    <citation type="journal article" date="2020" name="Nat. Commun.">
        <title>Genome sequence of the cluster root forming white lupin.</title>
        <authorList>
            <person name="Hufnagel B."/>
            <person name="Marques A."/>
            <person name="Soriano A."/>
            <person name="Marques L."/>
            <person name="Divol F."/>
            <person name="Doumas P."/>
            <person name="Sallet E."/>
            <person name="Mancinotti D."/>
            <person name="Carrere S."/>
            <person name="Marande W."/>
            <person name="Arribat S."/>
            <person name="Keller J."/>
            <person name="Huneau C."/>
            <person name="Blein T."/>
            <person name="Aime D."/>
            <person name="Laguerre M."/>
            <person name="Taylor J."/>
            <person name="Schubert V."/>
            <person name="Nelson M."/>
            <person name="Geu-Flores F."/>
            <person name="Crespi M."/>
            <person name="Gallardo-Guerrero K."/>
            <person name="Delaux P.-M."/>
            <person name="Salse J."/>
            <person name="Berges H."/>
            <person name="Guyot R."/>
            <person name="Gouzy J."/>
            <person name="Peret B."/>
        </authorList>
    </citation>
    <scope>NUCLEOTIDE SEQUENCE [LARGE SCALE GENOMIC DNA]</scope>
    <source>
        <strain evidence="8">cv. Amiga</strain>
    </source>
</reference>
<comment type="subcellular location">
    <subcellularLocation>
        <location evidence="1">Membrane</location>
        <topology evidence="1">Multi-pass membrane protein</topology>
    </subcellularLocation>
</comment>
<evidence type="ECO:0000313" key="7">
    <source>
        <dbReference type="EMBL" id="KAE9592495.1"/>
    </source>
</evidence>
<organism evidence="7 8">
    <name type="scientific">Lupinus albus</name>
    <name type="common">White lupine</name>
    <name type="synonym">Lupinus termis</name>
    <dbReference type="NCBI Taxonomy" id="3870"/>
    <lineage>
        <taxon>Eukaryota</taxon>
        <taxon>Viridiplantae</taxon>
        <taxon>Streptophyta</taxon>
        <taxon>Embryophyta</taxon>
        <taxon>Tracheophyta</taxon>
        <taxon>Spermatophyta</taxon>
        <taxon>Magnoliopsida</taxon>
        <taxon>eudicotyledons</taxon>
        <taxon>Gunneridae</taxon>
        <taxon>Pentapetalae</taxon>
        <taxon>rosids</taxon>
        <taxon>fabids</taxon>
        <taxon>Fabales</taxon>
        <taxon>Fabaceae</taxon>
        <taxon>Papilionoideae</taxon>
        <taxon>50 kb inversion clade</taxon>
        <taxon>genistoids sensu lato</taxon>
        <taxon>core genistoids</taxon>
        <taxon>Genisteae</taxon>
        <taxon>Lupinus</taxon>
    </lineage>
</organism>
<dbReference type="GO" id="GO:0005737">
    <property type="term" value="C:cytoplasm"/>
    <property type="evidence" value="ECO:0007669"/>
    <property type="project" value="TreeGrafter"/>
</dbReference>
<dbReference type="Pfam" id="PF04117">
    <property type="entry name" value="Mpv17_PMP22"/>
    <property type="match status" value="1"/>
</dbReference>
<keyword evidence="8" id="KW-1185">Reference proteome</keyword>
<evidence type="ECO:0008006" key="9">
    <source>
        <dbReference type="Google" id="ProtNLM"/>
    </source>
</evidence>
<dbReference type="EMBL" id="WOCE01000019">
    <property type="protein sequence ID" value="KAE9592495.1"/>
    <property type="molecule type" value="Genomic_DNA"/>
</dbReference>
<evidence type="ECO:0000256" key="2">
    <source>
        <dbReference type="ARBA" id="ARBA00006824"/>
    </source>
</evidence>
<gene>
    <name evidence="7" type="ORF">Lalb_Chr19g0129891</name>
</gene>
<name>A0A6A4NP54_LUPAL</name>
<evidence type="ECO:0000256" key="5">
    <source>
        <dbReference type="ARBA" id="ARBA00023136"/>
    </source>
</evidence>
<dbReference type="OrthoDB" id="430207at2759"/>
<dbReference type="Proteomes" id="UP000447434">
    <property type="component" value="Chromosome 19"/>
</dbReference>
<evidence type="ECO:0000256" key="4">
    <source>
        <dbReference type="ARBA" id="ARBA00022989"/>
    </source>
</evidence>
<dbReference type="AlphaFoldDB" id="A0A6A4NP54"/>
<dbReference type="PANTHER" id="PTHR11266:SF88">
    <property type="entry name" value="PROTEIN SYM1-LIKE"/>
    <property type="match status" value="1"/>
</dbReference>
<sequence length="271" mass="30773">MNIHFLNSSHSTMNNTTISRIITNRFSLKSKPSFFNSLTTFKSAILSNPLHCTPHVRRYYRINKTPSHHKLSYPCFTPTSPPSFSSSSTKFGFVVWYLRKLENHPVMTKSVTSSLIFAAADLTSQMITLHSSSASYDLKRTSRMAIYGLLILGPSQHMWFNFLSRILPNRDVSTTLKKIFMGQALFGPVINTVFFTYNGAVQGESGPEIIARLKRDLLPTLLGGAIYWPICDFFTFRFIPVHLQPLVNSSCAYIWTIYLTYMANRKNVSDA</sequence>
<comment type="caution">
    <text evidence="7">The sequence shown here is derived from an EMBL/GenBank/DDBJ whole genome shotgun (WGS) entry which is preliminary data.</text>
</comment>